<evidence type="ECO:0000313" key="1">
    <source>
        <dbReference type="EMBL" id="CAI9696786.1"/>
    </source>
</evidence>
<accession>A0ACB0E998</accession>
<reference evidence="1" key="1">
    <citation type="submission" date="2023-05" db="EMBL/GenBank/DDBJ databases">
        <authorList>
            <consortium name="ELIXIR-Norway"/>
        </authorList>
    </citation>
    <scope>NUCLEOTIDE SEQUENCE</scope>
</reference>
<name>A0ACB0E998_RANTA</name>
<proteinExistence type="predicted"/>
<gene>
    <name evidence="1" type="ORF">MRATA1EN3_LOCUS7999</name>
</gene>
<organism evidence="1 2">
    <name type="scientific">Rangifer tarandus platyrhynchus</name>
    <name type="common">Svalbard reindeer</name>
    <dbReference type="NCBI Taxonomy" id="3082113"/>
    <lineage>
        <taxon>Eukaryota</taxon>
        <taxon>Metazoa</taxon>
        <taxon>Chordata</taxon>
        <taxon>Craniata</taxon>
        <taxon>Vertebrata</taxon>
        <taxon>Euteleostomi</taxon>
        <taxon>Mammalia</taxon>
        <taxon>Eutheria</taxon>
        <taxon>Laurasiatheria</taxon>
        <taxon>Artiodactyla</taxon>
        <taxon>Ruminantia</taxon>
        <taxon>Pecora</taxon>
        <taxon>Cervidae</taxon>
        <taxon>Odocoileinae</taxon>
        <taxon>Rangifer</taxon>
    </lineage>
</organism>
<sequence>MQGSGAPHPGDHDQHRALGLGCGACAHREQTRFLQDEERPEKTEMVTRQDSRPPPRRAFPARGCRRDCSSGADGGTDREPTAPPALGRELCEGHDVPAPASGRSSSRLREAHFVPELTRHSSGAAPADPRTQSSRDTKPPSCAPVCTPRTPRLPGGGVASGPPPALPAGPGWAPTWPKRKRVHRLSGAQPGSMRRFSRC</sequence>
<evidence type="ECO:0000313" key="2">
    <source>
        <dbReference type="Proteomes" id="UP001162501"/>
    </source>
</evidence>
<dbReference type="Proteomes" id="UP001162501">
    <property type="component" value="Chromosome 17"/>
</dbReference>
<protein>
    <submittedName>
        <fullName evidence="1">Uncharacterized protein</fullName>
    </submittedName>
</protein>
<dbReference type="EMBL" id="OX596101">
    <property type="protein sequence ID" value="CAI9696786.1"/>
    <property type="molecule type" value="Genomic_DNA"/>
</dbReference>